<evidence type="ECO:0000256" key="2">
    <source>
        <dbReference type="ARBA" id="ARBA00022679"/>
    </source>
</evidence>
<dbReference type="GO" id="GO:0006355">
    <property type="term" value="P:regulation of DNA-templated transcription"/>
    <property type="evidence" value="ECO:0007669"/>
    <property type="project" value="InterPro"/>
</dbReference>
<dbReference type="KEGG" id="fal:FRAAL5224"/>
<dbReference type="Pfam" id="PF01029">
    <property type="entry name" value="NusB"/>
    <property type="match status" value="1"/>
</dbReference>
<dbReference type="PANTHER" id="PTHR22807">
    <property type="entry name" value="NOP2 YEAST -RELATED NOL1/NOP2/FMU SUN DOMAIN-CONTAINING"/>
    <property type="match status" value="1"/>
</dbReference>
<dbReference type="Gene3D" id="3.40.50.150">
    <property type="entry name" value="Vaccinia Virus protein VP39"/>
    <property type="match status" value="1"/>
</dbReference>
<feature type="binding site" evidence="5">
    <location>
        <position position="338"/>
    </location>
    <ligand>
        <name>S-adenosyl-L-methionine</name>
        <dbReference type="ChEBI" id="CHEBI:59789"/>
    </ligand>
</feature>
<keyword evidence="8" id="KW-1185">Reference proteome</keyword>
<dbReference type="GO" id="GO:0008173">
    <property type="term" value="F:RNA methyltransferase activity"/>
    <property type="evidence" value="ECO:0007669"/>
    <property type="project" value="InterPro"/>
</dbReference>
<comment type="similarity">
    <text evidence="5">Belongs to the class I-like SAM-binding methyltransferase superfamily. RsmB/NOP family.</text>
</comment>
<feature type="domain" description="SAM-dependent MTase RsmB/NOP-type" evidence="6">
    <location>
        <begin position="197"/>
        <end position="495"/>
    </location>
</feature>
<dbReference type="InterPro" id="IPR035926">
    <property type="entry name" value="NusB-like_sf"/>
</dbReference>
<keyword evidence="1 5" id="KW-0489">Methyltransferase</keyword>
<proteinExistence type="inferred from homology"/>
<dbReference type="PROSITE" id="PS51686">
    <property type="entry name" value="SAM_MT_RSMB_NOP"/>
    <property type="match status" value="1"/>
</dbReference>
<dbReference type="PANTHER" id="PTHR22807:SF53">
    <property type="entry name" value="RIBOSOMAL RNA SMALL SUBUNIT METHYLTRANSFERASE B-RELATED"/>
    <property type="match status" value="1"/>
</dbReference>
<name>Q0RF90_FRAAA</name>
<dbReference type="GO" id="GO:0003723">
    <property type="term" value="F:RNA binding"/>
    <property type="evidence" value="ECO:0007669"/>
    <property type="project" value="UniProtKB-UniRule"/>
</dbReference>
<dbReference type="STRING" id="326424.FRAAL5224"/>
<sequence>MSPAGSPGTRGARPPAAVDRPRLLAWEVLRAVDERGSYANLLLPSLLAGSGLPARDRGFVTELAYGALRAQGTLDGLLDTATSRPVHDIDPPLRDALRLGAYQLLRTRVPARAAVASTVDLVRATSGERPVRFANAVLRRVATRIAETGGDLATLLGAPRFETDPIGHLAVVTTHPRWIVEVVAEALGDDLDETRAALVADDTRPAVHLVARPGRTDQNRLLAEAAEEGLDAAAGPYSPYAVRLDGGDPARLPAVASGAAAVQDEGSQLVALALARTPTVGRDRGLTVDLCAGPGGKAALLAGLLTDRSGGGPGFSSQPAAPAGLAAPGSGATLLALEPRATRAGLVARSLAGEPRAWVVRADGRAAPLPAGSADRVLVDVPCTGLGALRRRPEARWRRIPGDLAALVPLQSALLVAALDLVRPGGVVAYATCSPHPAETVEVVRQVTGQRVDVSVLDARLGLPEVDGLGSGPFVQLWPHRHGTDAMFVALLRRNPD</sequence>
<dbReference type="Pfam" id="PF01189">
    <property type="entry name" value="Methyltr_RsmB-F"/>
    <property type="match status" value="1"/>
</dbReference>
<organism evidence="7 8">
    <name type="scientific">Frankia alni (strain DSM 45986 / CECT 9034 / ACN14a)</name>
    <dbReference type="NCBI Taxonomy" id="326424"/>
    <lineage>
        <taxon>Bacteria</taxon>
        <taxon>Bacillati</taxon>
        <taxon>Actinomycetota</taxon>
        <taxon>Actinomycetes</taxon>
        <taxon>Frankiales</taxon>
        <taxon>Frankiaceae</taxon>
        <taxon>Frankia</taxon>
    </lineage>
</organism>
<dbReference type="eggNOG" id="COG0781">
    <property type="taxonomic scope" value="Bacteria"/>
</dbReference>
<dbReference type="SUPFAM" id="SSF48013">
    <property type="entry name" value="NusB-like"/>
    <property type="match status" value="1"/>
</dbReference>
<dbReference type="AlphaFoldDB" id="Q0RF90"/>
<keyword evidence="4 5" id="KW-0694">RNA-binding</keyword>
<dbReference type="SUPFAM" id="SSF53335">
    <property type="entry name" value="S-adenosyl-L-methionine-dependent methyltransferases"/>
    <property type="match status" value="1"/>
</dbReference>
<protein>
    <recommendedName>
        <fullName evidence="6">SAM-dependent MTase RsmB/NOP-type domain-containing protein</fullName>
    </recommendedName>
</protein>
<evidence type="ECO:0000313" key="7">
    <source>
        <dbReference type="EMBL" id="CAJ63857.1"/>
    </source>
</evidence>
<evidence type="ECO:0000256" key="4">
    <source>
        <dbReference type="ARBA" id="ARBA00022884"/>
    </source>
</evidence>
<keyword evidence="2 5" id="KW-0808">Transferase</keyword>
<evidence type="ECO:0000313" key="8">
    <source>
        <dbReference type="Proteomes" id="UP000000657"/>
    </source>
</evidence>
<dbReference type="InterPro" id="IPR001678">
    <property type="entry name" value="MeTrfase_RsmB-F_NOP2_dom"/>
</dbReference>
<dbReference type="HOGENOM" id="CLU_005316_0_3_11"/>
<dbReference type="InterPro" id="IPR029063">
    <property type="entry name" value="SAM-dependent_MTases_sf"/>
</dbReference>
<accession>Q0RF90</accession>
<feature type="binding site" evidence="5">
    <location>
        <begin position="291"/>
        <end position="297"/>
    </location>
    <ligand>
        <name>S-adenosyl-L-methionine</name>
        <dbReference type="ChEBI" id="CHEBI:59789"/>
    </ligand>
</feature>
<dbReference type="InterPro" id="IPR049560">
    <property type="entry name" value="MeTrfase_RsmB-F_NOP2_cat"/>
</dbReference>
<feature type="binding site" evidence="5">
    <location>
        <position position="363"/>
    </location>
    <ligand>
        <name>S-adenosyl-L-methionine</name>
        <dbReference type="ChEBI" id="CHEBI:59789"/>
    </ligand>
</feature>
<dbReference type="GO" id="GO:0001510">
    <property type="term" value="P:RNA methylation"/>
    <property type="evidence" value="ECO:0007669"/>
    <property type="project" value="InterPro"/>
</dbReference>
<evidence type="ECO:0000256" key="3">
    <source>
        <dbReference type="ARBA" id="ARBA00022691"/>
    </source>
</evidence>
<evidence type="ECO:0000256" key="1">
    <source>
        <dbReference type="ARBA" id="ARBA00022603"/>
    </source>
</evidence>
<keyword evidence="3 5" id="KW-0949">S-adenosyl-L-methionine</keyword>
<feature type="binding site" evidence="5">
    <location>
        <position position="380"/>
    </location>
    <ligand>
        <name>S-adenosyl-L-methionine</name>
        <dbReference type="ChEBI" id="CHEBI:59789"/>
    </ligand>
</feature>
<dbReference type="PRINTS" id="PR02008">
    <property type="entry name" value="RCMTFAMILY"/>
</dbReference>
<dbReference type="Gene3D" id="1.10.940.10">
    <property type="entry name" value="NusB-like"/>
    <property type="match status" value="1"/>
</dbReference>
<reference evidence="7 8" key="1">
    <citation type="journal article" date="2007" name="Genome Res.">
        <title>Genome characteristics of facultatively symbiotic Frankia sp. strains reflect host range and host plant biogeography.</title>
        <authorList>
            <person name="Normand P."/>
            <person name="Lapierre P."/>
            <person name="Tisa L.S."/>
            <person name="Gogarten J.P."/>
            <person name="Alloisio N."/>
            <person name="Bagnarol E."/>
            <person name="Bassi C.A."/>
            <person name="Berry A.M."/>
            <person name="Bickhart D.M."/>
            <person name="Choisne N."/>
            <person name="Couloux A."/>
            <person name="Cournoyer B."/>
            <person name="Cruveiller S."/>
            <person name="Daubin V."/>
            <person name="Demange N."/>
            <person name="Francino M.P."/>
            <person name="Goltsman E."/>
            <person name="Huang Y."/>
            <person name="Kopp O.R."/>
            <person name="Labarre L."/>
            <person name="Lapidus A."/>
            <person name="Lavire C."/>
            <person name="Marechal J."/>
            <person name="Martinez M."/>
            <person name="Mastronunzio J.E."/>
            <person name="Mullin B.C."/>
            <person name="Niemann J."/>
            <person name="Pujic P."/>
            <person name="Rawnsley T."/>
            <person name="Rouy Z."/>
            <person name="Schenowitz C."/>
            <person name="Sellstedt A."/>
            <person name="Tavares F."/>
            <person name="Tomkins J.P."/>
            <person name="Vallenet D."/>
            <person name="Valverde C."/>
            <person name="Wall L.G."/>
            <person name="Wang Y."/>
            <person name="Medigue C."/>
            <person name="Benson D.R."/>
        </authorList>
    </citation>
    <scope>NUCLEOTIDE SEQUENCE [LARGE SCALE GENOMIC DNA]</scope>
    <source>
        <strain evidence="8">DSM 45986 / CECT 9034 / ACN14a</strain>
    </source>
</reference>
<dbReference type="eggNOG" id="COG0144">
    <property type="taxonomic scope" value="Bacteria"/>
</dbReference>
<feature type="active site" description="Nucleophile" evidence="5">
    <location>
        <position position="433"/>
    </location>
</feature>
<gene>
    <name evidence="7" type="ordered locus">FRAAL5224</name>
</gene>
<evidence type="ECO:0000256" key="5">
    <source>
        <dbReference type="PROSITE-ProRule" id="PRU01023"/>
    </source>
</evidence>
<dbReference type="EMBL" id="CT573213">
    <property type="protein sequence ID" value="CAJ63857.1"/>
    <property type="molecule type" value="Genomic_DNA"/>
</dbReference>
<dbReference type="OrthoDB" id="9810297at2"/>
<dbReference type="InterPro" id="IPR023267">
    <property type="entry name" value="RCMT"/>
</dbReference>
<dbReference type="Proteomes" id="UP000000657">
    <property type="component" value="Chromosome"/>
</dbReference>
<dbReference type="RefSeq" id="WP_011606319.1">
    <property type="nucleotide sequence ID" value="NC_008278.1"/>
</dbReference>
<dbReference type="InterPro" id="IPR006027">
    <property type="entry name" value="NusB_RsmB_TIM44"/>
</dbReference>
<evidence type="ECO:0000259" key="6">
    <source>
        <dbReference type="PROSITE" id="PS51686"/>
    </source>
</evidence>